<dbReference type="OrthoDB" id="9799482at2"/>
<keyword evidence="3" id="KW-0238">DNA-binding</keyword>
<dbReference type="SUPFAM" id="SSF46785">
    <property type="entry name" value="Winged helix' DNA-binding domain"/>
    <property type="match status" value="1"/>
</dbReference>
<sequence length="240" mass="26426">MEDFTLVRTNLSQQVAEHLEEVILSSKLSKIDEKLPSELALSRQYNVSRPVIREALKLLQERGLVVMKNGDGSYVTKPETDTIMQAVNRIMQMGNISSDDLAQVRSMLEISSAQLAAKNATDAQLLEIEAIADSMKDASLSLKQRVEKDSAFHIGIARASGNKLLETFLQVIAPLLPDYMGKGVLLPGGIEDGVHRHSLLVEALKSHSPEKAAKAMGEHLAASRDNVREFDSRLSRKPRS</sequence>
<dbReference type="EMBL" id="CP003155">
    <property type="protein sequence ID" value="AEV30404.1"/>
    <property type="molecule type" value="Genomic_DNA"/>
</dbReference>
<dbReference type="CDD" id="cd07377">
    <property type="entry name" value="WHTH_GntR"/>
    <property type="match status" value="1"/>
</dbReference>
<dbReference type="Pfam" id="PF07729">
    <property type="entry name" value="FCD"/>
    <property type="match status" value="1"/>
</dbReference>
<dbReference type="InterPro" id="IPR008920">
    <property type="entry name" value="TF_FadR/GntR_C"/>
</dbReference>
<feature type="domain" description="HTH gntR-type" evidence="7">
    <location>
        <begin position="9"/>
        <end position="78"/>
    </location>
</feature>
<evidence type="ECO:0000256" key="1">
    <source>
        <dbReference type="ARBA" id="ARBA00022491"/>
    </source>
</evidence>
<keyword evidence="9" id="KW-1185">Reference proteome</keyword>
<evidence type="ECO:0000256" key="4">
    <source>
        <dbReference type="ARBA" id="ARBA00023163"/>
    </source>
</evidence>
<keyword evidence="2" id="KW-0805">Transcription regulation</keyword>
<evidence type="ECO:0000313" key="8">
    <source>
        <dbReference type="EMBL" id="AEV30404.1"/>
    </source>
</evidence>
<evidence type="ECO:0000256" key="5">
    <source>
        <dbReference type="ARBA" id="ARBA00037357"/>
    </source>
</evidence>
<accession>G8QV89</accession>
<keyword evidence="1" id="KW-0678">Repressor</keyword>
<evidence type="ECO:0000256" key="3">
    <source>
        <dbReference type="ARBA" id="ARBA00023125"/>
    </source>
</evidence>
<dbReference type="SUPFAM" id="SSF48008">
    <property type="entry name" value="GntR ligand-binding domain-like"/>
    <property type="match status" value="1"/>
</dbReference>
<gene>
    <name evidence="8" type="ordered locus">SpiGrapes_2644</name>
</gene>
<keyword evidence="4" id="KW-0804">Transcription</keyword>
<dbReference type="AlphaFoldDB" id="G8QV89"/>
<dbReference type="InterPro" id="IPR000524">
    <property type="entry name" value="Tscrpt_reg_HTH_GntR"/>
</dbReference>
<dbReference type="STRING" id="158190.SpiGrapes_2644"/>
<dbReference type="InterPro" id="IPR011711">
    <property type="entry name" value="GntR_C"/>
</dbReference>
<dbReference type="HOGENOM" id="CLU_017584_9_1_12"/>
<dbReference type="KEGG" id="sgp:SpiGrapes_2644"/>
<dbReference type="PANTHER" id="PTHR43537">
    <property type="entry name" value="TRANSCRIPTIONAL REGULATOR, GNTR FAMILY"/>
    <property type="match status" value="1"/>
</dbReference>
<evidence type="ECO:0000256" key="2">
    <source>
        <dbReference type="ARBA" id="ARBA00023015"/>
    </source>
</evidence>
<dbReference type="SMART" id="SM00895">
    <property type="entry name" value="FCD"/>
    <property type="match status" value="1"/>
</dbReference>
<reference evidence="8 9" key="1">
    <citation type="submission" date="2011-11" db="EMBL/GenBank/DDBJ databases">
        <title>Complete sequence of Spirochaeta sp. grapes.</title>
        <authorList>
            <consortium name="US DOE Joint Genome Institute"/>
            <person name="Lucas S."/>
            <person name="Han J."/>
            <person name="Lapidus A."/>
            <person name="Cheng J.-F."/>
            <person name="Goodwin L."/>
            <person name="Pitluck S."/>
            <person name="Peters L."/>
            <person name="Ovchinnikova G."/>
            <person name="Munk A.C."/>
            <person name="Detter J.C."/>
            <person name="Han C."/>
            <person name="Tapia R."/>
            <person name="Land M."/>
            <person name="Hauser L."/>
            <person name="Kyrpides N."/>
            <person name="Ivanova N."/>
            <person name="Pagani I."/>
            <person name="Ritalahtilisa K."/>
            <person name="Loeffler F."/>
            <person name="Woyke T."/>
        </authorList>
    </citation>
    <scope>NUCLEOTIDE SEQUENCE [LARGE SCALE GENOMIC DNA]</scope>
    <source>
        <strain evidence="9">ATCC BAA-1885 / DSM 22778 / Grapes</strain>
    </source>
</reference>
<evidence type="ECO:0000259" key="7">
    <source>
        <dbReference type="PROSITE" id="PS50949"/>
    </source>
</evidence>
<dbReference type="InterPro" id="IPR036388">
    <property type="entry name" value="WH-like_DNA-bd_sf"/>
</dbReference>
<organism evidence="8 9">
    <name type="scientific">Sphaerochaeta pleomorpha (strain ATCC BAA-1885 / DSM 22778 / Grapes)</name>
    <dbReference type="NCBI Taxonomy" id="158190"/>
    <lineage>
        <taxon>Bacteria</taxon>
        <taxon>Pseudomonadati</taxon>
        <taxon>Spirochaetota</taxon>
        <taxon>Spirochaetia</taxon>
        <taxon>Spirochaetales</taxon>
        <taxon>Sphaerochaetaceae</taxon>
        <taxon>Sphaerochaeta</taxon>
    </lineage>
</organism>
<name>G8QV89_SPHPG</name>
<comment type="function">
    <text evidence="5">Transcriptional repressor for the pyruvate dehydrogenase complex genes aceEF and lpd.</text>
</comment>
<evidence type="ECO:0000256" key="6">
    <source>
        <dbReference type="ARBA" id="ARBA00039592"/>
    </source>
</evidence>
<dbReference type="PROSITE" id="PS50949">
    <property type="entry name" value="HTH_GNTR"/>
    <property type="match status" value="1"/>
</dbReference>
<dbReference type="GO" id="GO:0003700">
    <property type="term" value="F:DNA-binding transcription factor activity"/>
    <property type="evidence" value="ECO:0007669"/>
    <property type="project" value="InterPro"/>
</dbReference>
<dbReference type="Gene3D" id="1.10.10.10">
    <property type="entry name" value="Winged helix-like DNA-binding domain superfamily/Winged helix DNA-binding domain"/>
    <property type="match status" value="1"/>
</dbReference>
<proteinExistence type="predicted"/>
<dbReference type="PANTHER" id="PTHR43537:SF34">
    <property type="entry name" value="PYRUVATE DEHYDROGENASE COMPLEX REPRESSOR"/>
    <property type="match status" value="1"/>
</dbReference>
<dbReference type="PRINTS" id="PR00035">
    <property type="entry name" value="HTHGNTR"/>
</dbReference>
<dbReference type="RefSeq" id="WP_014271244.1">
    <property type="nucleotide sequence ID" value="NC_016633.1"/>
</dbReference>
<evidence type="ECO:0000313" key="9">
    <source>
        <dbReference type="Proteomes" id="UP000005632"/>
    </source>
</evidence>
<dbReference type="Pfam" id="PF00392">
    <property type="entry name" value="GntR"/>
    <property type="match status" value="1"/>
</dbReference>
<dbReference type="eggNOG" id="COG2186">
    <property type="taxonomic scope" value="Bacteria"/>
</dbReference>
<protein>
    <recommendedName>
        <fullName evidence="6">Pyruvate dehydrogenase complex repressor</fullName>
    </recommendedName>
</protein>
<dbReference type="Gene3D" id="1.20.120.530">
    <property type="entry name" value="GntR ligand-binding domain-like"/>
    <property type="match status" value="1"/>
</dbReference>
<dbReference type="InterPro" id="IPR036390">
    <property type="entry name" value="WH_DNA-bd_sf"/>
</dbReference>
<dbReference type="SMART" id="SM00345">
    <property type="entry name" value="HTH_GNTR"/>
    <property type="match status" value="1"/>
</dbReference>
<dbReference type="GO" id="GO:0003677">
    <property type="term" value="F:DNA binding"/>
    <property type="evidence" value="ECO:0007669"/>
    <property type="project" value="UniProtKB-KW"/>
</dbReference>
<dbReference type="Proteomes" id="UP000005632">
    <property type="component" value="Chromosome"/>
</dbReference>